<comment type="caution">
    <text evidence="2">The sequence shown here is derived from an EMBL/GenBank/DDBJ whole genome shotgun (WGS) entry which is preliminary data.</text>
</comment>
<evidence type="ECO:0000313" key="2">
    <source>
        <dbReference type="EMBL" id="KAG2577274.1"/>
    </source>
</evidence>
<name>A0A8T0QVZ3_PANVG</name>
<feature type="compositionally biased region" description="Polar residues" evidence="1">
    <location>
        <begin position="25"/>
        <end position="37"/>
    </location>
</feature>
<feature type="compositionally biased region" description="Basic residues" evidence="1">
    <location>
        <begin position="95"/>
        <end position="106"/>
    </location>
</feature>
<proteinExistence type="predicted"/>
<reference evidence="2" key="1">
    <citation type="submission" date="2020-05" db="EMBL/GenBank/DDBJ databases">
        <title>WGS assembly of Panicum virgatum.</title>
        <authorList>
            <person name="Lovell J.T."/>
            <person name="Jenkins J."/>
            <person name="Shu S."/>
            <person name="Juenger T.E."/>
            <person name="Schmutz J."/>
        </authorList>
    </citation>
    <scope>NUCLEOTIDE SEQUENCE</scope>
    <source>
        <strain evidence="2">AP13</strain>
    </source>
</reference>
<dbReference type="AlphaFoldDB" id="A0A8T0QVZ3"/>
<feature type="compositionally biased region" description="Basic and acidic residues" evidence="1">
    <location>
        <begin position="60"/>
        <end position="76"/>
    </location>
</feature>
<evidence type="ECO:0000256" key="1">
    <source>
        <dbReference type="SAM" id="MobiDB-lite"/>
    </source>
</evidence>
<protein>
    <submittedName>
        <fullName evidence="2">Uncharacterized protein</fullName>
    </submittedName>
</protein>
<feature type="region of interest" description="Disordered" evidence="1">
    <location>
        <begin position="1"/>
        <end position="139"/>
    </location>
</feature>
<sequence length="151" mass="15806">MVELLEAGAQASGAGARGGDRDVAESSSCGTWSSSAMETGVRERRVGGGGGNTTARQRRRAGEAEGHALGRGEPRRRSGTAVLGRTFPAAAAATRGHHRRERRRRTWGTNAMPRGARGASAAGSGAPSPDPPIPARRPTSFRRSLYLMISE</sequence>
<feature type="compositionally biased region" description="Low complexity" evidence="1">
    <location>
        <begin position="111"/>
        <end position="127"/>
    </location>
</feature>
<evidence type="ECO:0000313" key="3">
    <source>
        <dbReference type="Proteomes" id="UP000823388"/>
    </source>
</evidence>
<dbReference type="Proteomes" id="UP000823388">
    <property type="component" value="Chromosome 6N"/>
</dbReference>
<keyword evidence="3" id="KW-1185">Reference proteome</keyword>
<accession>A0A8T0QVZ3</accession>
<dbReference type="EMBL" id="CM029048">
    <property type="protein sequence ID" value="KAG2577274.1"/>
    <property type="molecule type" value="Genomic_DNA"/>
</dbReference>
<gene>
    <name evidence="2" type="ORF">PVAP13_6NG088800</name>
</gene>
<organism evidence="2 3">
    <name type="scientific">Panicum virgatum</name>
    <name type="common">Blackwell switchgrass</name>
    <dbReference type="NCBI Taxonomy" id="38727"/>
    <lineage>
        <taxon>Eukaryota</taxon>
        <taxon>Viridiplantae</taxon>
        <taxon>Streptophyta</taxon>
        <taxon>Embryophyta</taxon>
        <taxon>Tracheophyta</taxon>
        <taxon>Spermatophyta</taxon>
        <taxon>Magnoliopsida</taxon>
        <taxon>Liliopsida</taxon>
        <taxon>Poales</taxon>
        <taxon>Poaceae</taxon>
        <taxon>PACMAD clade</taxon>
        <taxon>Panicoideae</taxon>
        <taxon>Panicodae</taxon>
        <taxon>Paniceae</taxon>
        <taxon>Panicinae</taxon>
        <taxon>Panicum</taxon>
        <taxon>Panicum sect. Hiantes</taxon>
    </lineage>
</organism>